<dbReference type="RefSeq" id="WP_036907630.1">
    <property type="nucleotide sequence ID" value="NZ_CP138967.1"/>
</dbReference>
<keyword evidence="2" id="KW-0812">Transmembrane</keyword>
<organism evidence="3 4">
    <name type="scientific">Prochlorococcus marinus str. PAC1</name>
    <dbReference type="NCBI Taxonomy" id="59924"/>
    <lineage>
        <taxon>Bacteria</taxon>
        <taxon>Bacillati</taxon>
        <taxon>Cyanobacteriota</taxon>
        <taxon>Cyanophyceae</taxon>
        <taxon>Synechococcales</taxon>
        <taxon>Prochlorococcaceae</taxon>
        <taxon>Prochlorococcus</taxon>
    </lineage>
</organism>
<feature type="region of interest" description="Disordered" evidence="1">
    <location>
        <begin position="46"/>
        <end position="68"/>
    </location>
</feature>
<proteinExistence type="predicted"/>
<dbReference type="AlphaFoldDB" id="A0A0A2C2K8"/>
<protein>
    <submittedName>
        <fullName evidence="3">Uncharacterized protein</fullName>
    </submittedName>
</protein>
<evidence type="ECO:0000313" key="3">
    <source>
        <dbReference type="EMBL" id="KGG19772.1"/>
    </source>
</evidence>
<comment type="caution">
    <text evidence="3">The sequence shown here is derived from an EMBL/GenBank/DDBJ whole genome shotgun (WGS) entry which is preliminary data.</text>
</comment>
<evidence type="ECO:0000256" key="2">
    <source>
        <dbReference type="SAM" id="Phobius"/>
    </source>
</evidence>
<dbReference type="EMBL" id="JNAX01000015">
    <property type="protein sequence ID" value="KGG19772.1"/>
    <property type="molecule type" value="Genomic_DNA"/>
</dbReference>
<feature type="transmembrane region" description="Helical" evidence="2">
    <location>
        <begin position="24"/>
        <end position="43"/>
    </location>
</feature>
<keyword evidence="2" id="KW-0472">Membrane</keyword>
<evidence type="ECO:0000256" key="1">
    <source>
        <dbReference type="SAM" id="MobiDB-lite"/>
    </source>
</evidence>
<gene>
    <name evidence="3" type="ORF">EV03_2160</name>
</gene>
<sequence>MLPLATALFFPDYGSSGVPWDLVLLHFYFFAIFIPFLVIFNAARSSDRENPNRIKDESSRYPDLHPRA</sequence>
<accession>A0A0A2C2K8</accession>
<reference evidence="4" key="1">
    <citation type="journal article" date="2014" name="Sci. Data">
        <title>Genomes of diverse isolates of the marine cyanobacterium Prochlorococcus.</title>
        <authorList>
            <person name="Biller S."/>
            <person name="Berube P."/>
            <person name="Thompson J."/>
            <person name="Kelly L."/>
            <person name="Roggensack S."/>
            <person name="Awad L."/>
            <person name="Roache-Johnson K."/>
            <person name="Ding H."/>
            <person name="Giovannoni S.J."/>
            <person name="Moore L.R."/>
            <person name="Chisholm S.W."/>
        </authorList>
    </citation>
    <scope>NUCLEOTIDE SEQUENCE [LARGE SCALE GENOMIC DNA]</scope>
    <source>
        <strain evidence="4">PAC1</strain>
    </source>
</reference>
<dbReference type="Proteomes" id="UP000030392">
    <property type="component" value="Unassembled WGS sequence"/>
</dbReference>
<name>A0A0A2C2K8_PROMR</name>
<evidence type="ECO:0000313" key="4">
    <source>
        <dbReference type="Proteomes" id="UP000030392"/>
    </source>
</evidence>
<keyword evidence="2" id="KW-1133">Transmembrane helix</keyword>